<evidence type="ECO:0000313" key="4">
    <source>
        <dbReference type="EMBL" id="KAE8691529.1"/>
    </source>
</evidence>
<keyword evidence="3" id="KW-0808">Transferase</keyword>
<protein>
    <submittedName>
        <fullName evidence="4">UDP-glycosyltransferase 73B4</fullName>
    </submittedName>
</protein>
<dbReference type="EMBL" id="VEPZ02001149">
    <property type="protein sequence ID" value="KAE8691529.1"/>
    <property type="molecule type" value="Genomic_DNA"/>
</dbReference>
<dbReference type="Proteomes" id="UP000436088">
    <property type="component" value="Unassembled WGS sequence"/>
</dbReference>
<dbReference type="AlphaFoldDB" id="A0A6A2ZJP3"/>
<keyword evidence="5" id="KW-1185">Reference proteome</keyword>
<evidence type="ECO:0000313" key="5">
    <source>
        <dbReference type="Proteomes" id="UP000436088"/>
    </source>
</evidence>
<dbReference type="Pfam" id="PF00201">
    <property type="entry name" value="UDPGT"/>
    <property type="match status" value="1"/>
</dbReference>
<comment type="caution">
    <text evidence="4">The sequence shown here is derived from an EMBL/GenBank/DDBJ whole genome shotgun (WGS) entry which is preliminary data.</text>
</comment>
<keyword evidence="2" id="KW-0328">Glycosyltransferase</keyword>
<gene>
    <name evidence="4" type="ORF">F3Y22_tig00110890pilonHSYRG01706</name>
</gene>
<name>A0A6A2ZJP3_HIBSY</name>
<organism evidence="4 5">
    <name type="scientific">Hibiscus syriacus</name>
    <name type="common">Rose of Sharon</name>
    <dbReference type="NCBI Taxonomy" id="106335"/>
    <lineage>
        <taxon>Eukaryota</taxon>
        <taxon>Viridiplantae</taxon>
        <taxon>Streptophyta</taxon>
        <taxon>Embryophyta</taxon>
        <taxon>Tracheophyta</taxon>
        <taxon>Spermatophyta</taxon>
        <taxon>Magnoliopsida</taxon>
        <taxon>eudicotyledons</taxon>
        <taxon>Gunneridae</taxon>
        <taxon>Pentapetalae</taxon>
        <taxon>rosids</taxon>
        <taxon>malvids</taxon>
        <taxon>Malvales</taxon>
        <taxon>Malvaceae</taxon>
        <taxon>Malvoideae</taxon>
        <taxon>Hibiscus</taxon>
    </lineage>
</organism>
<evidence type="ECO:0000256" key="2">
    <source>
        <dbReference type="ARBA" id="ARBA00022676"/>
    </source>
</evidence>
<dbReference type="PANTHER" id="PTHR48047">
    <property type="entry name" value="GLYCOSYLTRANSFERASE"/>
    <property type="match status" value="1"/>
</dbReference>
<dbReference type="InterPro" id="IPR002213">
    <property type="entry name" value="UDP_glucos_trans"/>
</dbReference>
<comment type="similarity">
    <text evidence="1">Belongs to the UDP-glycosyltransferase family.</text>
</comment>
<dbReference type="Gene3D" id="3.40.50.2000">
    <property type="entry name" value="Glycogen Phosphorylase B"/>
    <property type="match status" value="1"/>
</dbReference>
<reference evidence="4" key="1">
    <citation type="submission" date="2019-09" db="EMBL/GenBank/DDBJ databases">
        <title>Draft genome information of white flower Hibiscus syriacus.</title>
        <authorList>
            <person name="Kim Y.-M."/>
        </authorList>
    </citation>
    <scope>NUCLEOTIDE SEQUENCE [LARGE SCALE GENOMIC DNA]</scope>
    <source>
        <strain evidence="4">YM2019G1</strain>
    </source>
</reference>
<proteinExistence type="inferred from homology"/>
<evidence type="ECO:0000256" key="1">
    <source>
        <dbReference type="ARBA" id="ARBA00009995"/>
    </source>
</evidence>
<dbReference type="GO" id="GO:0035251">
    <property type="term" value="F:UDP-glucosyltransferase activity"/>
    <property type="evidence" value="ECO:0007669"/>
    <property type="project" value="TreeGrafter"/>
</dbReference>
<evidence type="ECO:0000256" key="3">
    <source>
        <dbReference type="ARBA" id="ARBA00022679"/>
    </source>
</evidence>
<sequence length="165" mass="18336">MALEASDLQFIWVVRKQKNNDEGDDWLPKGFEKRTEGKGLIIRGWAPQVLILDHEAVGGFVTHCGWNSTLEGACAEQFYNEKLVTRVLKIGVAVGARKWVRLVGDFVKMEAIERAVKELMKGDKADEMRNRAKALSEAATKAIKKGGSSHSDLNALIEEIGLRSQ</sequence>
<dbReference type="PANTHER" id="PTHR48047:SF135">
    <property type="entry name" value="GLYCOSYLTRANSFERASE"/>
    <property type="match status" value="1"/>
</dbReference>
<dbReference type="CDD" id="cd03784">
    <property type="entry name" value="GT1_Gtf-like"/>
    <property type="match status" value="1"/>
</dbReference>
<dbReference type="SUPFAM" id="SSF53756">
    <property type="entry name" value="UDP-Glycosyltransferase/glycogen phosphorylase"/>
    <property type="match status" value="1"/>
</dbReference>
<accession>A0A6A2ZJP3</accession>